<proteinExistence type="predicted"/>
<reference evidence="3 4" key="1">
    <citation type="submission" date="2019-07" db="EMBL/GenBank/DDBJ databases">
        <title>Microbispora hainanensis DSM 45428.</title>
        <authorList>
            <person name="Thawai C."/>
        </authorList>
    </citation>
    <scope>NUCLEOTIDE SEQUENCE [LARGE SCALE GENOMIC DNA]</scope>
    <source>
        <strain evidence="3 4">DSM 45428</strain>
    </source>
</reference>
<keyword evidence="1" id="KW-0812">Transmembrane</keyword>
<keyword evidence="1" id="KW-1133">Transmembrane helix</keyword>
<evidence type="ECO:0000313" key="4">
    <source>
        <dbReference type="Proteomes" id="UP000316541"/>
    </source>
</evidence>
<feature type="transmembrane region" description="Helical" evidence="1">
    <location>
        <begin position="21"/>
        <end position="45"/>
    </location>
</feature>
<name>A0A544Z5M9_9ACTN</name>
<gene>
    <name evidence="3" type="ORF">FLX08_00920</name>
</gene>
<keyword evidence="1" id="KW-0472">Membrane</keyword>
<accession>A0A544Z5M9</accession>
<dbReference type="EMBL" id="VIRM01000001">
    <property type="protein sequence ID" value="TQS24288.1"/>
    <property type="molecule type" value="Genomic_DNA"/>
</dbReference>
<dbReference type="Proteomes" id="UP000316541">
    <property type="component" value="Unassembled WGS sequence"/>
</dbReference>
<organism evidence="3 4">
    <name type="scientific">Microbispora hainanensis</name>
    <dbReference type="NCBI Taxonomy" id="568844"/>
    <lineage>
        <taxon>Bacteria</taxon>
        <taxon>Bacillati</taxon>
        <taxon>Actinomycetota</taxon>
        <taxon>Actinomycetes</taxon>
        <taxon>Streptosporangiales</taxon>
        <taxon>Streptosporangiaceae</taxon>
        <taxon>Microbispora</taxon>
    </lineage>
</organism>
<feature type="domain" description="Putative Flp pilus-assembly TadG-like N-terminal" evidence="2">
    <location>
        <begin position="20"/>
        <end position="66"/>
    </location>
</feature>
<dbReference type="InterPro" id="IPR028087">
    <property type="entry name" value="Tad_N"/>
</dbReference>
<evidence type="ECO:0000256" key="1">
    <source>
        <dbReference type="SAM" id="Phobius"/>
    </source>
</evidence>
<dbReference type="NCBIfam" id="TIGR03816">
    <property type="entry name" value="tadE_like_DECH"/>
    <property type="match status" value="1"/>
</dbReference>
<evidence type="ECO:0000313" key="3">
    <source>
        <dbReference type="EMBL" id="TQS24288.1"/>
    </source>
</evidence>
<comment type="caution">
    <text evidence="3">The sequence shown here is derived from an EMBL/GenBank/DDBJ whole genome shotgun (WGS) entry which is preliminary data.</text>
</comment>
<dbReference type="AlphaFoldDB" id="A0A544Z5M9"/>
<protein>
    <submittedName>
        <fullName evidence="3">Flp pilus-assembly TadE/G-like family protein</fullName>
    </submittedName>
</protein>
<dbReference type="InterPro" id="IPR021202">
    <property type="entry name" value="Rv3654c-like"/>
</dbReference>
<sequence length="131" mass="13233">MWMRRAQACRGAARSGRERGSATIWTIALMTAVWAVAMVVVQVGVARVARHRAQSAADLGALEAARVALAAPTEACHRAKAITVANGAALRSCSLSGDVAEVVVTVRFVVPLIGSATATASASAGPVGAPA</sequence>
<evidence type="ECO:0000259" key="2">
    <source>
        <dbReference type="Pfam" id="PF13400"/>
    </source>
</evidence>
<dbReference type="Pfam" id="PF13400">
    <property type="entry name" value="Tad"/>
    <property type="match status" value="1"/>
</dbReference>